<comment type="catalytic activity">
    <reaction evidence="9">
        <text>pyridoxamine 5'-phosphate + O2 + H2O = pyridoxal 5'-phosphate + H2O2 + NH4(+)</text>
        <dbReference type="Rhea" id="RHEA:15817"/>
        <dbReference type="ChEBI" id="CHEBI:15377"/>
        <dbReference type="ChEBI" id="CHEBI:15379"/>
        <dbReference type="ChEBI" id="CHEBI:16240"/>
        <dbReference type="ChEBI" id="CHEBI:28938"/>
        <dbReference type="ChEBI" id="CHEBI:58451"/>
        <dbReference type="ChEBI" id="CHEBI:597326"/>
        <dbReference type="EC" id="1.4.3.5"/>
    </reaction>
</comment>
<evidence type="ECO:0000313" key="14">
    <source>
        <dbReference type="EMBL" id="MBB5283148.1"/>
    </source>
</evidence>
<keyword evidence="8 9" id="KW-0664">Pyridoxine biosynthesis</keyword>
<feature type="binding site" evidence="9 10">
    <location>
        <position position="128"/>
    </location>
    <ligand>
        <name>substrate</name>
    </ligand>
</feature>
<feature type="binding site" evidence="9 10">
    <location>
        <position position="67"/>
    </location>
    <ligand>
        <name>substrate</name>
    </ligand>
</feature>
<proteinExistence type="inferred from homology"/>
<name>A0A840TT12_9BACT</name>
<protein>
    <recommendedName>
        <fullName evidence="9">Pyridoxine/pyridoxamine 5'-phosphate oxidase</fullName>
        <ecNumber evidence="9">1.4.3.5</ecNumber>
    </recommendedName>
    <alternativeName>
        <fullName evidence="9">PNP/PMP oxidase</fullName>
        <shortName evidence="9">PNPOx</shortName>
    </alternativeName>
    <alternativeName>
        <fullName evidence="9">Pyridoxal 5'-phosphate synthase</fullName>
    </alternativeName>
</protein>
<feature type="binding site" evidence="9 11">
    <location>
        <position position="196"/>
    </location>
    <ligand>
        <name>FMN</name>
        <dbReference type="ChEBI" id="CHEBI:58210"/>
    </ligand>
</feature>
<feature type="binding site" evidence="9 10">
    <location>
        <position position="132"/>
    </location>
    <ligand>
        <name>substrate</name>
    </ligand>
</feature>
<evidence type="ECO:0000256" key="6">
    <source>
        <dbReference type="ARBA" id="ARBA00022643"/>
    </source>
</evidence>
<dbReference type="GO" id="GO:0004733">
    <property type="term" value="F:pyridoxamine phosphate oxidase activity"/>
    <property type="evidence" value="ECO:0007669"/>
    <property type="project" value="UniProtKB-UniRule"/>
</dbReference>
<dbReference type="NCBIfam" id="NF004231">
    <property type="entry name" value="PRK05679.1"/>
    <property type="match status" value="1"/>
</dbReference>
<comment type="subunit">
    <text evidence="4 9">Homodimer.</text>
</comment>
<evidence type="ECO:0000256" key="2">
    <source>
        <dbReference type="ARBA" id="ARBA00005037"/>
    </source>
</evidence>
<dbReference type="AlphaFoldDB" id="A0A840TT12"/>
<evidence type="ECO:0000256" key="8">
    <source>
        <dbReference type="ARBA" id="ARBA00023096"/>
    </source>
</evidence>
<comment type="pathway">
    <text evidence="2 9">Cofactor metabolism; pyridoxal 5'-phosphate salvage; pyridoxal 5'-phosphate from pyridoxine 5'-phosphate: step 1/1.</text>
</comment>
<dbReference type="InterPro" id="IPR000659">
    <property type="entry name" value="Pyridox_Oxase"/>
</dbReference>
<feature type="binding site" evidence="9 11">
    <location>
        <begin position="62"/>
        <end position="67"/>
    </location>
    <ligand>
        <name>FMN</name>
        <dbReference type="ChEBI" id="CHEBI:58210"/>
    </ligand>
</feature>
<evidence type="ECO:0000256" key="11">
    <source>
        <dbReference type="PIRSR" id="PIRSR000190-2"/>
    </source>
</evidence>
<feature type="binding site" evidence="9 11">
    <location>
        <position position="106"/>
    </location>
    <ligand>
        <name>FMN</name>
        <dbReference type="ChEBI" id="CHEBI:58210"/>
    </ligand>
</feature>
<feature type="binding site" evidence="9 11">
    <location>
        <position position="83"/>
    </location>
    <ligand>
        <name>FMN</name>
        <dbReference type="ChEBI" id="CHEBI:58210"/>
    </ligand>
</feature>
<dbReference type="HAMAP" id="MF_01629">
    <property type="entry name" value="PdxH"/>
    <property type="match status" value="1"/>
</dbReference>
<dbReference type="Proteomes" id="UP000557307">
    <property type="component" value="Unassembled WGS sequence"/>
</dbReference>
<dbReference type="InterPro" id="IPR012349">
    <property type="entry name" value="Split_barrel_FMN-bd"/>
</dbReference>
<dbReference type="GO" id="GO:0008615">
    <property type="term" value="P:pyridoxine biosynthetic process"/>
    <property type="evidence" value="ECO:0007669"/>
    <property type="project" value="UniProtKB-UniRule"/>
</dbReference>
<comment type="cofactor">
    <cofactor evidence="9 11">
        <name>FMN</name>
        <dbReference type="ChEBI" id="CHEBI:58210"/>
    </cofactor>
    <text evidence="9 11">Binds 1 FMN per subunit.</text>
</comment>
<sequence>MNQTIAELRKEYTLTGLKEEDVSGNPLVQFRQWFDEALRAGVPEPNAMYLSTVGPDHRPSGRIVLLKDLDLSGFVFFTNYHSRKGHQLDAHPYAALTFFWVELERQVRIEGYIEKVAERESDEYFASRPRGSQLGAWVSSQSEVIAGREVLLEKQEFYEKQFEGREVPRPPHWGGYRLVPAYLEFWQGRPSRLHDRLAYTRQEGTWTLERLSP</sequence>
<feature type="domain" description="Pyridoxine 5'-phosphate oxidase dimerisation C-terminal" evidence="13">
    <location>
        <begin position="173"/>
        <end position="213"/>
    </location>
</feature>
<feature type="binding site" evidence="9 11">
    <location>
        <begin position="141"/>
        <end position="142"/>
    </location>
    <ligand>
        <name>FMN</name>
        <dbReference type="ChEBI" id="CHEBI:58210"/>
    </ligand>
</feature>
<accession>A0A840TT12</accession>
<dbReference type="Pfam" id="PF01243">
    <property type="entry name" value="PNPOx_N"/>
    <property type="match status" value="1"/>
</dbReference>
<keyword evidence="15" id="KW-1185">Reference proteome</keyword>
<feature type="binding site" evidence="10">
    <location>
        <begin position="9"/>
        <end position="12"/>
    </location>
    <ligand>
        <name>substrate</name>
    </ligand>
</feature>
<evidence type="ECO:0000256" key="5">
    <source>
        <dbReference type="ARBA" id="ARBA00022630"/>
    </source>
</evidence>
<dbReference type="EMBL" id="JACHGF010000002">
    <property type="protein sequence ID" value="MBB5283148.1"/>
    <property type="molecule type" value="Genomic_DNA"/>
</dbReference>
<dbReference type="FunFam" id="2.30.110.10:FF:000005">
    <property type="entry name" value="NAD(P)H-hydrate epimerase"/>
    <property type="match status" value="1"/>
</dbReference>
<evidence type="ECO:0000256" key="10">
    <source>
        <dbReference type="PIRSR" id="PIRSR000190-1"/>
    </source>
</evidence>
<dbReference type="InterPro" id="IPR011576">
    <property type="entry name" value="Pyridox_Oxase_N"/>
</dbReference>
<reference evidence="14 15" key="1">
    <citation type="submission" date="2020-08" db="EMBL/GenBank/DDBJ databases">
        <title>Genomic Encyclopedia of Type Strains, Phase IV (KMG-IV): sequencing the most valuable type-strain genomes for metagenomic binning, comparative biology and taxonomic classification.</title>
        <authorList>
            <person name="Goeker M."/>
        </authorList>
    </citation>
    <scope>NUCLEOTIDE SEQUENCE [LARGE SCALE GENOMIC DNA]</scope>
    <source>
        <strain evidence="14 15">DSM 105074</strain>
    </source>
</reference>
<dbReference type="InterPro" id="IPR019576">
    <property type="entry name" value="Pyridoxamine_oxidase_dimer_C"/>
</dbReference>
<dbReference type="Gene3D" id="2.30.110.10">
    <property type="entry name" value="Electron Transport, Fmn-binding Protein, Chain A"/>
    <property type="match status" value="1"/>
</dbReference>
<dbReference type="InterPro" id="IPR019740">
    <property type="entry name" value="Pyridox_Oxase_CS"/>
</dbReference>
<dbReference type="GO" id="GO:0010181">
    <property type="term" value="F:FMN binding"/>
    <property type="evidence" value="ECO:0007669"/>
    <property type="project" value="UniProtKB-UniRule"/>
</dbReference>
<comment type="catalytic activity">
    <reaction evidence="9">
        <text>pyridoxine 5'-phosphate + O2 = pyridoxal 5'-phosphate + H2O2</text>
        <dbReference type="Rhea" id="RHEA:15149"/>
        <dbReference type="ChEBI" id="CHEBI:15379"/>
        <dbReference type="ChEBI" id="CHEBI:16240"/>
        <dbReference type="ChEBI" id="CHEBI:58589"/>
        <dbReference type="ChEBI" id="CHEBI:597326"/>
        <dbReference type="EC" id="1.4.3.5"/>
    </reaction>
</comment>
<evidence type="ECO:0000256" key="3">
    <source>
        <dbReference type="ARBA" id="ARBA00007301"/>
    </source>
</evidence>
<dbReference type="EC" id="1.4.3.5" evidence="9"/>
<keyword evidence="7 9" id="KW-0560">Oxidoreductase</keyword>
<dbReference type="PANTHER" id="PTHR10851:SF0">
    <property type="entry name" value="PYRIDOXINE-5'-PHOSPHATE OXIDASE"/>
    <property type="match status" value="1"/>
</dbReference>
<feature type="domain" description="Pyridoxamine 5'-phosphate oxidase N-terminal" evidence="12">
    <location>
        <begin position="34"/>
        <end position="151"/>
    </location>
</feature>
<dbReference type="PANTHER" id="PTHR10851">
    <property type="entry name" value="PYRIDOXINE-5-PHOSPHATE OXIDASE"/>
    <property type="match status" value="1"/>
</dbReference>
<comment type="similarity">
    <text evidence="3 9">Belongs to the pyridoxamine 5'-phosphate oxidase family.</text>
</comment>
<feature type="binding site" evidence="9 10">
    <location>
        <begin position="192"/>
        <end position="194"/>
    </location>
    <ligand>
        <name>substrate</name>
    </ligand>
</feature>
<evidence type="ECO:0000256" key="9">
    <source>
        <dbReference type="HAMAP-Rule" id="MF_01629"/>
    </source>
</evidence>
<feature type="binding site" evidence="9 11">
    <location>
        <position position="84"/>
    </location>
    <ligand>
        <name>FMN</name>
        <dbReference type="ChEBI" id="CHEBI:58210"/>
    </ligand>
</feature>
<dbReference type="UniPathway" id="UPA01068">
    <property type="reaction ID" value="UER00304"/>
</dbReference>
<dbReference type="PROSITE" id="PS01064">
    <property type="entry name" value="PYRIDOX_OXIDASE"/>
    <property type="match status" value="1"/>
</dbReference>
<feature type="binding site" evidence="9 11">
    <location>
        <position position="186"/>
    </location>
    <ligand>
        <name>FMN</name>
        <dbReference type="ChEBI" id="CHEBI:58210"/>
    </ligand>
</feature>
<keyword evidence="6 9" id="KW-0288">FMN</keyword>
<dbReference type="PIRSF" id="PIRSF000190">
    <property type="entry name" value="Pyd_amn-ph_oxd"/>
    <property type="match status" value="1"/>
</dbReference>
<dbReference type="Pfam" id="PF10590">
    <property type="entry name" value="PNP_phzG_C"/>
    <property type="match status" value="1"/>
</dbReference>
<feature type="binding site" evidence="9 11">
    <location>
        <begin position="77"/>
        <end position="78"/>
    </location>
    <ligand>
        <name>FMN</name>
        <dbReference type="ChEBI" id="CHEBI:58210"/>
    </ligand>
</feature>
<gene>
    <name evidence="9" type="primary">pdxH</name>
    <name evidence="14" type="ORF">HNQ92_001274</name>
</gene>
<evidence type="ECO:0000256" key="4">
    <source>
        <dbReference type="ARBA" id="ARBA00011738"/>
    </source>
</evidence>
<feature type="binding site" evidence="9 10">
    <location>
        <position position="124"/>
    </location>
    <ligand>
        <name>substrate</name>
    </ligand>
</feature>
<keyword evidence="5 9" id="KW-0285">Flavoprotein</keyword>
<dbReference type="RefSeq" id="WP_184172289.1">
    <property type="nucleotide sequence ID" value="NZ_JACHGF010000002.1"/>
</dbReference>
<evidence type="ECO:0000259" key="12">
    <source>
        <dbReference type="Pfam" id="PF01243"/>
    </source>
</evidence>
<evidence type="ECO:0000313" key="15">
    <source>
        <dbReference type="Proteomes" id="UP000557307"/>
    </source>
</evidence>
<comment type="pathway">
    <text evidence="1 9">Cofactor metabolism; pyridoxal 5'-phosphate salvage; pyridoxal 5'-phosphate from pyridoxamine 5'-phosphate: step 1/1.</text>
</comment>
<evidence type="ECO:0000259" key="13">
    <source>
        <dbReference type="Pfam" id="PF10590"/>
    </source>
</evidence>
<evidence type="ECO:0000256" key="1">
    <source>
        <dbReference type="ARBA" id="ARBA00004738"/>
    </source>
</evidence>
<dbReference type="SUPFAM" id="SSF50475">
    <property type="entry name" value="FMN-binding split barrel"/>
    <property type="match status" value="1"/>
</dbReference>
<comment type="caution">
    <text evidence="14">The sequence shown here is derived from an EMBL/GenBank/DDBJ whole genome shotgun (WGS) entry which is preliminary data.</text>
</comment>
<dbReference type="NCBIfam" id="TIGR00558">
    <property type="entry name" value="pdxH"/>
    <property type="match status" value="1"/>
</dbReference>
<comment type="function">
    <text evidence="9">Catalyzes the oxidation of either pyridoxine 5'-phosphate (PNP) or pyridoxamine 5'-phosphate (PMP) into pyridoxal 5'-phosphate (PLP).</text>
</comment>
<evidence type="ECO:0000256" key="7">
    <source>
        <dbReference type="ARBA" id="ARBA00023002"/>
    </source>
</evidence>
<organism evidence="14 15">
    <name type="scientific">Rhabdobacter roseus</name>
    <dbReference type="NCBI Taxonomy" id="1655419"/>
    <lineage>
        <taxon>Bacteria</taxon>
        <taxon>Pseudomonadati</taxon>
        <taxon>Bacteroidota</taxon>
        <taxon>Cytophagia</taxon>
        <taxon>Cytophagales</taxon>
        <taxon>Cytophagaceae</taxon>
        <taxon>Rhabdobacter</taxon>
    </lineage>
</organism>